<gene>
    <name evidence="2" type="ORF">O181_058309</name>
</gene>
<feature type="region of interest" description="Disordered" evidence="1">
    <location>
        <begin position="140"/>
        <end position="210"/>
    </location>
</feature>
<evidence type="ECO:0000256" key="1">
    <source>
        <dbReference type="SAM" id="MobiDB-lite"/>
    </source>
</evidence>
<feature type="region of interest" description="Disordered" evidence="1">
    <location>
        <begin position="31"/>
        <end position="53"/>
    </location>
</feature>
<sequence>MQIAVEEVSTYIRPIFLFDSVEENFIPLEPQSQGSAPVIPSEPESKGKGKRHSERLITAKTWTPIATQRIRKPQTSASIQGKPTLRTCTGKITVIAAVVTFKGKLLKSVDNKFVQGTVNGRYANKIKFLTSCKHSYVTCTPQESCNPKEPARGQKRPGRGHLGHSGRWKDMEGNHTHSAVQLPIQQKPQTRGLEGYGSSSSDPPTPQRYFPIEKGKQEVQPWITLGITWSKLPEGCLKEIPFKNLMVITK</sequence>
<name>A0A9Q3EC28_9BASI</name>
<dbReference type="EMBL" id="AVOT02026747">
    <property type="protein sequence ID" value="MBW0518594.1"/>
    <property type="molecule type" value="Genomic_DNA"/>
</dbReference>
<keyword evidence="3" id="KW-1185">Reference proteome</keyword>
<evidence type="ECO:0000313" key="2">
    <source>
        <dbReference type="EMBL" id="MBW0518594.1"/>
    </source>
</evidence>
<dbReference type="AlphaFoldDB" id="A0A9Q3EC28"/>
<dbReference type="Proteomes" id="UP000765509">
    <property type="component" value="Unassembled WGS sequence"/>
</dbReference>
<reference evidence="2" key="1">
    <citation type="submission" date="2021-03" db="EMBL/GenBank/DDBJ databases">
        <title>Draft genome sequence of rust myrtle Austropuccinia psidii MF-1, a brazilian biotype.</title>
        <authorList>
            <person name="Quecine M.C."/>
            <person name="Pachon D.M.R."/>
            <person name="Bonatelli M.L."/>
            <person name="Correr F.H."/>
            <person name="Franceschini L.M."/>
            <person name="Leite T.F."/>
            <person name="Margarido G.R.A."/>
            <person name="Almeida C.A."/>
            <person name="Ferrarezi J.A."/>
            <person name="Labate C.A."/>
        </authorList>
    </citation>
    <scope>NUCLEOTIDE SEQUENCE</scope>
    <source>
        <strain evidence="2">MF-1</strain>
    </source>
</reference>
<feature type="compositionally biased region" description="Basic residues" evidence="1">
    <location>
        <begin position="153"/>
        <end position="166"/>
    </location>
</feature>
<proteinExistence type="predicted"/>
<evidence type="ECO:0000313" key="3">
    <source>
        <dbReference type="Proteomes" id="UP000765509"/>
    </source>
</evidence>
<protein>
    <submittedName>
        <fullName evidence="2">Uncharacterized protein</fullName>
    </submittedName>
</protein>
<comment type="caution">
    <text evidence="2">The sequence shown here is derived from an EMBL/GenBank/DDBJ whole genome shotgun (WGS) entry which is preliminary data.</text>
</comment>
<organism evidence="2 3">
    <name type="scientific">Austropuccinia psidii MF-1</name>
    <dbReference type="NCBI Taxonomy" id="1389203"/>
    <lineage>
        <taxon>Eukaryota</taxon>
        <taxon>Fungi</taxon>
        <taxon>Dikarya</taxon>
        <taxon>Basidiomycota</taxon>
        <taxon>Pucciniomycotina</taxon>
        <taxon>Pucciniomycetes</taxon>
        <taxon>Pucciniales</taxon>
        <taxon>Sphaerophragmiaceae</taxon>
        <taxon>Austropuccinia</taxon>
    </lineage>
</organism>
<feature type="compositionally biased region" description="Polar residues" evidence="1">
    <location>
        <begin position="176"/>
        <end position="189"/>
    </location>
</feature>
<accession>A0A9Q3EC28</accession>